<comment type="caution">
    <text evidence="1">The sequence shown here is derived from an EMBL/GenBank/DDBJ whole genome shotgun (WGS) entry which is preliminary data.</text>
</comment>
<dbReference type="Proteomes" id="UP000478052">
    <property type="component" value="Unassembled WGS sequence"/>
</dbReference>
<name>A0A6G0ZQ36_APHCR</name>
<proteinExistence type="predicted"/>
<dbReference type="AlphaFoldDB" id="A0A6G0ZQ36"/>
<sequence>MLMLQILQKSKFFNKYERRVQFLRLKWQLSYFITEHLSPLNKNIKTIYFSNICHSKARRLIKHLKEYCIPAVLNMGYSYPPRVGLPYVIRPDFVCSNLITLTLKTIFNFDEEIFVLPGSNAAVERVYSLMNSTWTNSRNKLDIKTVEVTLIIKTWFNNKSREVHGEKSQGVHE</sequence>
<dbReference type="SUPFAM" id="SSF53098">
    <property type="entry name" value="Ribonuclease H-like"/>
    <property type="match status" value="1"/>
</dbReference>
<organism evidence="1 2">
    <name type="scientific">Aphis craccivora</name>
    <name type="common">Cowpea aphid</name>
    <dbReference type="NCBI Taxonomy" id="307492"/>
    <lineage>
        <taxon>Eukaryota</taxon>
        <taxon>Metazoa</taxon>
        <taxon>Ecdysozoa</taxon>
        <taxon>Arthropoda</taxon>
        <taxon>Hexapoda</taxon>
        <taxon>Insecta</taxon>
        <taxon>Pterygota</taxon>
        <taxon>Neoptera</taxon>
        <taxon>Paraneoptera</taxon>
        <taxon>Hemiptera</taxon>
        <taxon>Sternorrhyncha</taxon>
        <taxon>Aphidomorpha</taxon>
        <taxon>Aphidoidea</taxon>
        <taxon>Aphididae</taxon>
        <taxon>Aphidini</taxon>
        <taxon>Aphis</taxon>
        <taxon>Aphis</taxon>
    </lineage>
</organism>
<evidence type="ECO:0000313" key="1">
    <source>
        <dbReference type="EMBL" id="KAF0773257.1"/>
    </source>
</evidence>
<gene>
    <name evidence="1" type="ORF">FWK35_00002470</name>
</gene>
<accession>A0A6G0ZQ36</accession>
<keyword evidence="2" id="KW-1185">Reference proteome</keyword>
<evidence type="ECO:0000313" key="2">
    <source>
        <dbReference type="Proteomes" id="UP000478052"/>
    </source>
</evidence>
<protein>
    <submittedName>
        <fullName evidence="1">Dimer Tnp hAT domain-containing protein</fullName>
    </submittedName>
</protein>
<reference evidence="1 2" key="1">
    <citation type="submission" date="2019-08" db="EMBL/GenBank/DDBJ databases">
        <title>Whole genome of Aphis craccivora.</title>
        <authorList>
            <person name="Voronova N.V."/>
            <person name="Shulinski R.S."/>
            <person name="Bandarenka Y.V."/>
            <person name="Zhorov D.G."/>
            <person name="Warner D."/>
        </authorList>
    </citation>
    <scope>NUCLEOTIDE SEQUENCE [LARGE SCALE GENOMIC DNA]</scope>
    <source>
        <strain evidence="1">180601</strain>
        <tissue evidence="1">Whole Body</tissue>
    </source>
</reference>
<dbReference type="EMBL" id="VUJU01000082">
    <property type="protein sequence ID" value="KAF0773257.1"/>
    <property type="molecule type" value="Genomic_DNA"/>
</dbReference>
<dbReference type="InterPro" id="IPR012337">
    <property type="entry name" value="RNaseH-like_sf"/>
</dbReference>